<name>A0A1J4S9J7_9BACT</name>
<dbReference type="InterPro" id="IPR012337">
    <property type="entry name" value="RNaseH-like_sf"/>
</dbReference>
<dbReference type="GO" id="GO:0003677">
    <property type="term" value="F:DNA binding"/>
    <property type="evidence" value="ECO:0007669"/>
    <property type="project" value="InterPro"/>
</dbReference>
<proteinExistence type="predicted"/>
<evidence type="ECO:0000313" key="2">
    <source>
        <dbReference type="EMBL" id="OIN95999.1"/>
    </source>
</evidence>
<reference evidence="2 3" key="1">
    <citation type="journal article" date="2016" name="Environ. Microbiol.">
        <title>Genomic resolution of a cold subsurface aquifer community provides metabolic insights for novel microbes adapted to high CO concentrations.</title>
        <authorList>
            <person name="Probst A.J."/>
            <person name="Castelle C.J."/>
            <person name="Singh A."/>
            <person name="Brown C.T."/>
            <person name="Anantharaman K."/>
            <person name="Sharon I."/>
            <person name="Hug L.A."/>
            <person name="Burstein D."/>
            <person name="Emerson J.B."/>
            <person name="Thomas B.C."/>
            <person name="Banfield J.F."/>
        </authorList>
    </citation>
    <scope>NUCLEOTIDE SEQUENCE [LARGE SCALE GENOMIC DNA]</scope>
    <source>
        <strain evidence="2">CG1_02_38_46</strain>
    </source>
</reference>
<feature type="domain" description="Transposase IS4-like" evidence="1">
    <location>
        <begin position="182"/>
        <end position="479"/>
    </location>
</feature>
<comment type="caution">
    <text evidence="2">The sequence shown here is derived from an EMBL/GenBank/DDBJ whole genome shotgun (WGS) entry which is preliminary data.</text>
</comment>
<dbReference type="Proteomes" id="UP000182278">
    <property type="component" value="Unassembled WGS sequence"/>
</dbReference>
<dbReference type="STRING" id="1817893.AUJ66_07720"/>
<dbReference type="Pfam" id="PF01609">
    <property type="entry name" value="DDE_Tnp_1"/>
    <property type="match status" value="1"/>
</dbReference>
<gene>
    <name evidence="2" type="ORF">AUJ66_07720</name>
</gene>
<sequence>MQKQEEMKNEQGMSNNTENVKSHQVGWLFLERNQKEVARKILGKDYQMVKYGGWGYLDEFFIFMKKLGLFNLPPIKGEGFQRKMFALTKIILLYQMKVLFSVPSMNQIPDTLFQDIGLLEILGFTGLQIKNGFCKRGQGKHNGPMHKDTLADALAKFSPSEIEEILNYSIKILARNGLVSDSKFIADSTPIQTTSKCKGCGCKAVKEKHVNKNKEIVEIEKLIYGFKLLVIRGVESNICVAAKLVQIQEHESQYLLEIIKKAQENLNKKRLGTLLIDRGFIDGVNLWKVKHEFYLDFIIPCKTNMEITNDARGLKGIRQEGIYYQEREIKEKVKVEGKDKEKDKEKEKLVDKSVAIIGIENLTSYEEYGDEEHQRQHKLNRYKKEEYQGRKKFMGNPLNVIMVTKWKGKEYSPGKEKVFLTTLPVNNPLEILDLYDLRSLIENTTFRELKQGWLINKIPKKTFNAVNAHVLLTLSMFNLTNAYRTEKGQEIAQKGIRSYRIKNSAKTRDKIIVIAIPYYAIFDLEEFAVLVGNGNYKGNFTLFC</sequence>
<evidence type="ECO:0000259" key="1">
    <source>
        <dbReference type="Pfam" id="PF01609"/>
    </source>
</evidence>
<organism evidence="2 3">
    <name type="scientific">Candidatus Desantisbacteria bacterium CG1_02_38_46</name>
    <dbReference type="NCBI Taxonomy" id="1817893"/>
    <lineage>
        <taxon>Bacteria</taxon>
        <taxon>Candidatus Desantisiibacteriota</taxon>
    </lineage>
</organism>
<dbReference type="EMBL" id="MNUO01000117">
    <property type="protein sequence ID" value="OIN95999.1"/>
    <property type="molecule type" value="Genomic_DNA"/>
</dbReference>
<dbReference type="SUPFAM" id="SSF53098">
    <property type="entry name" value="Ribonuclease H-like"/>
    <property type="match status" value="1"/>
</dbReference>
<dbReference type="GO" id="GO:0004803">
    <property type="term" value="F:transposase activity"/>
    <property type="evidence" value="ECO:0007669"/>
    <property type="project" value="InterPro"/>
</dbReference>
<protein>
    <recommendedName>
        <fullName evidence="1">Transposase IS4-like domain-containing protein</fullName>
    </recommendedName>
</protein>
<evidence type="ECO:0000313" key="3">
    <source>
        <dbReference type="Proteomes" id="UP000182278"/>
    </source>
</evidence>
<dbReference type="AlphaFoldDB" id="A0A1J4S9J7"/>
<dbReference type="InterPro" id="IPR002559">
    <property type="entry name" value="Transposase_11"/>
</dbReference>
<dbReference type="GO" id="GO:0006313">
    <property type="term" value="P:DNA transposition"/>
    <property type="evidence" value="ECO:0007669"/>
    <property type="project" value="InterPro"/>
</dbReference>
<accession>A0A1J4S9J7</accession>